<dbReference type="Gene3D" id="3.40.1310.20">
    <property type="match status" value="1"/>
</dbReference>
<evidence type="ECO:0000256" key="6">
    <source>
        <dbReference type="ARBA" id="ARBA00022741"/>
    </source>
</evidence>
<keyword evidence="6" id="KW-0547">Nucleotide-binding</keyword>
<dbReference type="EMBL" id="MT196226">
    <property type="protein sequence ID" value="QNG40965.1"/>
    <property type="molecule type" value="Genomic_DNA"/>
</dbReference>
<dbReference type="GO" id="GO:0016787">
    <property type="term" value="F:hydrolase activity"/>
    <property type="evidence" value="ECO:0007669"/>
    <property type="project" value="UniProtKB-KW"/>
</dbReference>
<evidence type="ECO:0000256" key="3">
    <source>
        <dbReference type="ARBA" id="ARBA00022705"/>
    </source>
</evidence>
<evidence type="ECO:0000256" key="7">
    <source>
        <dbReference type="ARBA" id="ARBA00022759"/>
    </source>
</evidence>
<keyword evidence="1" id="KW-0808">Transferase</keyword>
<dbReference type="PROSITE" id="PS52020">
    <property type="entry name" value="CRESS_DNA_REP"/>
    <property type="match status" value="1"/>
</dbReference>
<evidence type="ECO:0000313" key="12">
    <source>
        <dbReference type="EMBL" id="QNG40965.1"/>
    </source>
</evidence>
<dbReference type="AlphaFoldDB" id="A0A7G7LKE8"/>
<keyword evidence="8" id="KW-0378">Hydrolase</keyword>
<evidence type="ECO:0000259" key="11">
    <source>
        <dbReference type="PROSITE" id="PS52020"/>
    </source>
</evidence>
<accession>A0A7G7LKE8</accession>
<dbReference type="GO" id="GO:0000166">
    <property type="term" value="F:nucleotide binding"/>
    <property type="evidence" value="ECO:0007669"/>
    <property type="project" value="UniProtKB-KW"/>
</dbReference>
<dbReference type="GO" id="GO:0004519">
    <property type="term" value="F:endonuclease activity"/>
    <property type="evidence" value="ECO:0007669"/>
    <property type="project" value="UniProtKB-KW"/>
</dbReference>
<evidence type="ECO:0000256" key="1">
    <source>
        <dbReference type="ARBA" id="ARBA00022679"/>
    </source>
</evidence>
<organism evidence="12">
    <name type="scientific">Pygoscelis antarcticus</name>
    <name type="common">Chinstrap penguin</name>
    <dbReference type="NCBI Taxonomy" id="79643"/>
    <lineage>
        <taxon>Eukaryota</taxon>
        <taxon>Metazoa</taxon>
        <taxon>Chordata</taxon>
        <taxon>Craniata</taxon>
        <taxon>Vertebrata</taxon>
        <taxon>Euteleostomi</taxon>
        <taxon>Archelosauria</taxon>
        <taxon>Archosauria</taxon>
        <taxon>Dinosauria</taxon>
        <taxon>Saurischia</taxon>
        <taxon>Theropoda</taxon>
        <taxon>Coelurosauria</taxon>
        <taxon>Aves</taxon>
        <taxon>Neognathae</taxon>
        <taxon>Neoaves</taxon>
        <taxon>Aequornithes</taxon>
        <taxon>Sphenisciformes</taxon>
        <taxon>Spheniscidae</taxon>
        <taxon>Pygoscelis</taxon>
    </lineage>
</organism>
<reference evidence="12" key="1">
    <citation type="submission" date="2020-03" db="EMBL/GenBank/DDBJ databases">
        <title>Identification of Novel Circular Rep-Encoding ssDNA Molecules, Viruses, and Circular Molecules in four Penguin Species in South Georgia and the Antarctic.</title>
        <authorList>
            <person name="Levy H."/>
            <person name="Djurhuus A."/>
            <person name="Black C.E."/>
            <person name="Harding C."/>
            <person name="Suazo C."/>
            <person name="Kraberger S."/>
            <person name="Schmidlin K."/>
            <person name="Fontenele R.S."/>
            <person name="Hart T."/>
            <person name="Smith A.L."/>
            <person name="Varsani A."/>
        </authorList>
    </citation>
    <scope>NUCLEOTIDE SEQUENCE</scope>
    <source>
        <strain evidence="12">Antarctic/1_I_CPBAILsw002Ad</strain>
    </source>
</reference>
<feature type="domain" description="CRESS-DNA virus Rep endonuclease" evidence="11">
    <location>
        <begin position="9"/>
        <end position="113"/>
    </location>
</feature>
<evidence type="ECO:0000256" key="10">
    <source>
        <dbReference type="ARBA" id="ARBA00023125"/>
    </source>
</evidence>
<dbReference type="GO" id="GO:0046872">
    <property type="term" value="F:metal ion binding"/>
    <property type="evidence" value="ECO:0007669"/>
    <property type="project" value="UniProtKB-KW"/>
</dbReference>
<sequence length="330" mass="38283">MSEIDTKTDTRVRSWIVTLPAETYDKETVEEALKIYSYRGQLERGTGLTEASPEGYLHWQIWIENDEAIRFSTLKNKFPKGHFEVRKGTKQQAYEYVTKSDTAQGVLIYNGAIDMSVSQGSRSDLVRYAEQVLDGVRVHELVKSEPKALRYMKMLEDLQQKEDGHRQKILGWRPVKVTYLSGPTRVGKSRNVVGSYEPGEVYRVTDYKHPFDAYAGEKVLVLDEFRGQIEFSTMLNLLDGHVMELPARYNNRWANYEEVWVVSNHELNKQFAEVRESSAVDWNAFEARFHAVKRMTGTGKIEDISGFYNVSEFKEERLEVDEDVKRNLRK</sequence>
<dbReference type="GO" id="GO:0003677">
    <property type="term" value="F:DNA binding"/>
    <property type="evidence" value="ECO:0007669"/>
    <property type="project" value="UniProtKB-KW"/>
</dbReference>
<protein>
    <submittedName>
        <fullName evidence="12">Replication-associated protein</fullName>
    </submittedName>
</protein>
<keyword evidence="10" id="KW-0238">DNA-binding</keyword>
<proteinExistence type="predicted"/>
<dbReference type="GO" id="GO:0006260">
    <property type="term" value="P:DNA replication"/>
    <property type="evidence" value="ECO:0007669"/>
    <property type="project" value="UniProtKB-KW"/>
</dbReference>
<evidence type="ECO:0000256" key="9">
    <source>
        <dbReference type="ARBA" id="ARBA00023124"/>
    </source>
</evidence>
<keyword evidence="5" id="KW-0479">Metal-binding</keyword>
<dbReference type="GO" id="GO:0016779">
    <property type="term" value="F:nucleotidyltransferase activity"/>
    <property type="evidence" value="ECO:0007669"/>
    <property type="project" value="UniProtKB-KW"/>
</dbReference>
<keyword evidence="7" id="KW-0255">Endonuclease</keyword>
<evidence type="ECO:0000256" key="4">
    <source>
        <dbReference type="ARBA" id="ARBA00022722"/>
    </source>
</evidence>
<evidence type="ECO:0000256" key="2">
    <source>
        <dbReference type="ARBA" id="ARBA00022695"/>
    </source>
</evidence>
<name>A0A7G7LKE8_PYGAN</name>
<keyword evidence="4" id="KW-0540">Nuclease</keyword>
<keyword evidence="3" id="KW-0235">DNA replication</keyword>
<evidence type="ECO:0000256" key="5">
    <source>
        <dbReference type="ARBA" id="ARBA00022723"/>
    </source>
</evidence>
<evidence type="ECO:0000256" key="8">
    <source>
        <dbReference type="ARBA" id="ARBA00022801"/>
    </source>
</evidence>
<dbReference type="InterPro" id="IPR049912">
    <property type="entry name" value="CRESS_DNA_REP"/>
</dbReference>
<keyword evidence="2" id="KW-0548">Nucleotidyltransferase</keyword>
<dbReference type="Pfam" id="PF02407">
    <property type="entry name" value="Viral_Rep"/>
    <property type="match status" value="1"/>
</dbReference>
<keyword evidence="9" id="KW-0190">Covalent protein-DNA linkage</keyword>